<keyword evidence="1" id="KW-0472">Membrane</keyword>
<dbReference type="AlphaFoldDB" id="A0A678PVU5"/>
<proteinExistence type="predicted"/>
<feature type="transmembrane region" description="Helical" evidence="1">
    <location>
        <begin position="77"/>
        <end position="93"/>
    </location>
</feature>
<keyword evidence="1" id="KW-1133">Transmembrane helix</keyword>
<dbReference type="EMBL" id="KX091848">
    <property type="protein sequence ID" value="ASM82628.1"/>
    <property type="molecule type" value="Genomic_DNA"/>
</dbReference>
<geneLocation type="mitochondrion" evidence="2"/>
<keyword evidence="1" id="KW-0812">Transmembrane</keyword>
<name>A0A678PVU5_9NEOP</name>
<reference evidence="2" key="1">
    <citation type="submission" date="2016-04" db="EMBL/GenBank/DDBJ databases">
        <title>The partial mitochondrial genomes of Aposthonia borneensis.</title>
        <authorList>
            <person name="Song F."/>
            <person name="Liu Y.Q."/>
            <person name="Jiang P."/>
            <person name="Li H."/>
            <person name="Cai W.Z."/>
        </authorList>
    </citation>
    <scope>NUCLEOTIDE SEQUENCE</scope>
</reference>
<evidence type="ECO:0000256" key="1">
    <source>
        <dbReference type="SAM" id="Phobius"/>
    </source>
</evidence>
<keyword evidence="2" id="KW-0496">Mitochondrion</keyword>
<feature type="transmembrane region" description="Helical" evidence="1">
    <location>
        <begin position="43"/>
        <end position="65"/>
    </location>
</feature>
<organism evidence="2">
    <name type="scientific">Aposthonia borneensis</name>
    <dbReference type="NCBI Taxonomy" id="1208762"/>
    <lineage>
        <taxon>Eukaryota</taxon>
        <taxon>Metazoa</taxon>
        <taxon>Ecdysozoa</taxon>
        <taxon>Arthropoda</taxon>
        <taxon>Hexapoda</taxon>
        <taxon>Insecta</taxon>
        <taxon>Pterygota</taxon>
        <taxon>Neoptera</taxon>
        <taxon>Polyneoptera</taxon>
        <taxon>Embioptera</taxon>
        <taxon>Oligotomidae</taxon>
        <taxon>Aposthonia</taxon>
    </lineage>
</organism>
<evidence type="ECO:0000313" key="2">
    <source>
        <dbReference type="EMBL" id="ASM82628.1"/>
    </source>
</evidence>
<sequence length="157" mass="18362">MKMMNFMMTSMFIYFSHPLILTIIILVQTINSCFIMGTYLKNFWIPYILFIIMLSGLMIMFMYMCSTTPNQLIKSPNTTLMISAMMMISMTYMDKHLKNMFMNTLTPPTSFHTDNLFNTLINLPMQLMFMSMLMFLTLSMFTAMKISSTSNKPLRSN</sequence>
<feature type="transmembrane region" description="Helical" evidence="1">
    <location>
        <begin position="127"/>
        <end position="146"/>
    </location>
</feature>
<gene>
    <name evidence="2" type="primary">ND6</name>
</gene>
<protein>
    <submittedName>
        <fullName evidence="2">NADH dehydrogenase subunit 6</fullName>
    </submittedName>
</protein>
<accession>A0A678PVU5</accession>
<feature type="transmembrane region" description="Helical" evidence="1">
    <location>
        <begin position="12"/>
        <end position="37"/>
    </location>
</feature>